<dbReference type="Proteomes" id="UP001193081">
    <property type="component" value="Unassembled WGS sequence"/>
</dbReference>
<dbReference type="SUPFAM" id="SSF53335">
    <property type="entry name" value="S-adenosyl-L-methionine-dependent methyltransferases"/>
    <property type="match status" value="1"/>
</dbReference>
<evidence type="ECO:0000313" key="3">
    <source>
        <dbReference type="Proteomes" id="UP001193081"/>
    </source>
</evidence>
<dbReference type="EMBL" id="SIJK02000011">
    <property type="protein sequence ID" value="MBP1465725.1"/>
    <property type="molecule type" value="Genomic_DNA"/>
</dbReference>
<proteinExistence type="predicted"/>
<dbReference type="GO" id="GO:0008168">
    <property type="term" value="F:methyltransferase activity"/>
    <property type="evidence" value="ECO:0007669"/>
    <property type="project" value="UniProtKB-KW"/>
</dbReference>
<keyword evidence="2" id="KW-0808">Transferase</keyword>
<dbReference type="Gene3D" id="3.40.50.150">
    <property type="entry name" value="Vaccinia Virus protein VP39"/>
    <property type="match status" value="1"/>
</dbReference>
<evidence type="ECO:0000313" key="2">
    <source>
        <dbReference type="EMBL" id="MBP1465725.1"/>
    </source>
</evidence>
<reference evidence="2 3" key="1">
    <citation type="submission" date="2021-03" db="EMBL/GenBank/DDBJ databases">
        <authorList>
            <person name="Grouzdev D.S."/>
        </authorList>
    </citation>
    <scope>NUCLEOTIDE SEQUENCE [LARGE SCALE GENOMIC DNA]</scope>
    <source>
        <strain evidence="2 3">M50-1</strain>
    </source>
</reference>
<gene>
    <name evidence="2" type="ORF">EYB53_008410</name>
</gene>
<keyword evidence="3" id="KW-1185">Reference proteome</keyword>
<dbReference type="GO" id="GO:0032259">
    <property type="term" value="P:methylation"/>
    <property type="evidence" value="ECO:0007669"/>
    <property type="project" value="UniProtKB-KW"/>
</dbReference>
<dbReference type="InterPro" id="IPR029063">
    <property type="entry name" value="SAM-dependent_MTases_sf"/>
</dbReference>
<keyword evidence="2" id="KW-0489">Methyltransferase</keyword>
<accession>A0ABS4D8I9</accession>
<sequence>MLSILDGKYGHWHSVKTRESIGIDGEPTPWYTYPAIEYLDQLDFTEKTVFEWGAGNSSRYWARSAKSVVSVEDDPIWYRKIQQYRSDNLDIHLIQDKQRYIDAIRQNDQKYDVIIVDGSYRHQCALIAPLFLREGGVIVLDNSDWYPDSAKFLRDAGLLQVDFSGFVPVALLTSTTSLFFRRDFSVSSKSNQQPRPSLGSVPAPQNIS</sequence>
<organism evidence="2 3">
    <name type="scientific">Candidatus Chloroploca mongolica</name>
    <dbReference type="NCBI Taxonomy" id="2528176"/>
    <lineage>
        <taxon>Bacteria</taxon>
        <taxon>Bacillati</taxon>
        <taxon>Chloroflexota</taxon>
        <taxon>Chloroflexia</taxon>
        <taxon>Chloroflexales</taxon>
        <taxon>Chloroflexineae</taxon>
        <taxon>Oscillochloridaceae</taxon>
        <taxon>Candidatus Chloroploca</taxon>
    </lineage>
</organism>
<dbReference type="CDD" id="cd02440">
    <property type="entry name" value="AdoMet_MTases"/>
    <property type="match status" value="1"/>
</dbReference>
<comment type="caution">
    <text evidence="2">The sequence shown here is derived from an EMBL/GenBank/DDBJ whole genome shotgun (WGS) entry which is preliminary data.</text>
</comment>
<dbReference type="RefSeq" id="WP_135477753.1">
    <property type="nucleotide sequence ID" value="NZ_SIJK02000011.1"/>
</dbReference>
<feature type="region of interest" description="Disordered" evidence="1">
    <location>
        <begin position="188"/>
        <end position="208"/>
    </location>
</feature>
<evidence type="ECO:0000256" key="1">
    <source>
        <dbReference type="SAM" id="MobiDB-lite"/>
    </source>
</evidence>
<protein>
    <submittedName>
        <fullName evidence="2">Class I SAM-dependent methyltransferase</fullName>
    </submittedName>
</protein>
<name>A0ABS4D8I9_9CHLR</name>